<evidence type="ECO:0000313" key="1">
    <source>
        <dbReference type="EMBL" id="UUY02526.1"/>
    </source>
</evidence>
<keyword evidence="2" id="KW-1185">Reference proteome</keyword>
<organism evidence="1 2">
    <name type="scientific">Svornostia abyssi</name>
    <dbReference type="NCBI Taxonomy" id="2898438"/>
    <lineage>
        <taxon>Bacteria</taxon>
        <taxon>Bacillati</taxon>
        <taxon>Actinomycetota</taxon>
        <taxon>Thermoleophilia</taxon>
        <taxon>Solirubrobacterales</taxon>
        <taxon>Baekduiaceae</taxon>
        <taxon>Svornostia</taxon>
    </lineage>
</organism>
<protein>
    <submittedName>
        <fullName evidence="1">Uncharacterized protein</fullName>
    </submittedName>
</protein>
<sequence>MTDSSKIAKNLRAFQMAINAHNEQNPDHNVLGLGLSAYDIERLGLEIGEEILPGVPIQEINVTVGNFRVLCDGEHDEGIAGEAREAQPVDAVATQPVETVAPAEVEVGAPSSN</sequence>
<name>A0ABY5PD64_9ACTN</name>
<proteinExistence type="predicted"/>
<evidence type="ECO:0000313" key="2">
    <source>
        <dbReference type="Proteomes" id="UP001058860"/>
    </source>
</evidence>
<gene>
    <name evidence="1" type="ORF">LRS13_17750</name>
</gene>
<dbReference type="EMBL" id="CP088295">
    <property type="protein sequence ID" value="UUY02526.1"/>
    <property type="molecule type" value="Genomic_DNA"/>
</dbReference>
<reference evidence="2" key="1">
    <citation type="submission" date="2021-11" db="EMBL/GenBank/DDBJ databases">
        <title>Cultivation dependent microbiological survey of springs from the worlds oldest radium mine currently devoted to the extraction of radon-saturated water.</title>
        <authorList>
            <person name="Kapinusova G."/>
            <person name="Smrhova T."/>
            <person name="Strejcek M."/>
            <person name="Suman J."/>
            <person name="Jani K."/>
            <person name="Pajer P."/>
            <person name="Uhlik O."/>
        </authorList>
    </citation>
    <scope>NUCLEOTIDE SEQUENCE [LARGE SCALE GENOMIC DNA]</scope>
    <source>
        <strain evidence="2">J379</strain>
    </source>
</reference>
<dbReference type="RefSeq" id="WP_353863054.1">
    <property type="nucleotide sequence ID" value="NZ_CP088295.1"/>
</dbReference>
<accession>A0ABY5PD64</accession>
<dbReference type="Proteomes" id="UP001058860">
    <property type="component" value="Chromosome"/>
</dbReference>